<dbReference type="Gene3D" id="1.10.10.160">
    <property type="match status" value="1"/>
</dbReference>
<gene>
    <name evidence="9" type="ORF">KDM89_21355</name>
</gene>
<evidence type="ECO:0000313" key="10">
    <source>
        <dbReference type="Proteomes" id="UP000680067"/>
    </source>
</evidence>
<keyword evidence="5" id="KW-0238">DNA-binding</keyword>
<dbReference type="SUPFAM" id="SSF52540">
    <property type="entry name" value="P-loop containing nucleoside triphosphate hydrolases"/>
    <property type="match status" value="1"/>
</dbReference>
<dbReference type="InterPro" id="IPR027417">
    <property type="entry name" value="P-loop_NTPase"/>
</dbReference>
<accession>A0A941DRV7</accession>
<feature type="non-terminal residue" evidence="9">
    <location>
        <position position="102"/>
    </location>
</feature>
<keyword evidence="10" id="KW-1185">Reference proteome</keyword>
<dbReference type="EMBL" id="JAGSPN010000487">
    <property type="protein sequence ID" value="MBR7784684.1"/>
    <property type="molecule type" value="Genomic_DNA"/>
</dbReference>
<evidence type="ECO:0000256" key="6">
    <source>
        <dbReference type="ARBA" id="ARBA00034923"/>
    </source>
</evidence>
<dbReference type="InterPro" id="IPR000212">
    <property type="entry name" value="DNA_helicase_UvrD/REP"/>
</dbReference>
<dbReference type="InterPro" id="IPR014016">
    <property type="entry name" value="UvrD-like_ATP-bd"/>
</dbReference>
<evidence type="ECO:0000256" key="7">
    <source>
        <dbReference type="PROSITE-ProRule" id="PRU00560"/>
    </source>
</evidence>
<sequence length="102" mass="11924">DQGLRAAQVDASDDFNRKMVGLYDLYDAQCQREGVVDFAELLLRTYELLSRNQPLREHYQERFRHILVDEFQDTNDLQYKWLKLMAGAGNRRPNAVFAVGDD</sequence>
<dbReference type="GO" id="GO:0016787">
    <property type="term" value="F:hydrolase activity"/>
    <property type="evidence" value="ECO:0007669"/>
    <property type="project" value="UniProtKB-UniRule"/>
</dbReference>
<dbReference type="AlphaFoldDB" id="A0A941DRV7"/>
<keyword evidence="2 7" id="KW-0378">Hydrolase</keyword>
<comment type="caution">
    <text evidence="9">The sequence shown here is derived from an EMBL/GenBank/DDBJ whole genome shotgun (WGS) entry which is preliminary data.</text>
</comment>
<keyword evidence="4 7" id="KW-0067">ATP-binding</keyword>
<protein>
    <recommendedName>
        <fullName evidence="6">DNA 3'-5' helicase II</fullName>
    </recommendedName>
</protein>
<keyword evidence="1 7" id="KW-0547">Nucleotide-binding</keyword>
<name>A0A941DRV7_9BURK</name>
<dbReference type="Pfam" id="PF00580">
    <property type="entry name" value="UvrD-helicase"/>
    <property type="match status" value="1"/>
</dbReference>
<dbReference type="GO" id="GO:0000725">
    <property type="term" value="P:recombinational repair"/>
    <property type="evidence" value="ECO:0007669"/>
    <property type="project" value="TreeGrafter"/>
</dbReference>
<dbReference type="PANTHER" id="PTHR11070:SF2">
    <property type="entry name" value="ATP-DEPENDENT DNA HELICASE SRS2"/>
    <property type="match status" value="1"/>
</dbReference>
<dbReference type="Proteomes" id="UP000680067">
    <property type="component" value="Unassembled WGS sequence"/>
</dbReference>
<proteinExistence type="predicted"/>
<evidence type="ECO:0000256" key="1">
    <source>
        <dbReference type="ARBA" id="ARBA00022741"/>
    </source>
</evidence>
<feature type="domain" description="UvrD-like helicase ATP-binding" evidence="8">
    <location>
        <begin position="1"/>
        <end position="102"/>
    </location>
</feature>
<dbReference type="PROSITE" id="PS51198">
    <property type="entry name" value="UVRD_HELICASE_ATP_BIND"/>
    <property type="match status" value="1"/>
</dbReference>
<comment type="caution">
    <text evidence="7">Lacks conserved residue(s) required for the propagation of feature annotation.</text>
</comment>
<evidence type="ECO:0000259" key="8">
    <source>
        <dbReference type="PROSITE" id="PS51198"/>
    </source>
</evidence>
<dbReference type="PANTHER" id="PTHR11070">
    <property type="entry name" value="UVRD / RECB / PCRA DNA HELICASE FAMILY MEMBER"/>
    <property type="match status" value="1"/>
</dbReference>
<dbReference type="Gene3D" id="3.40.50.300">
    <property type="entry name" value="P-loop containing nucleotide triphosphate hydrolases"/>
    <property type="match status" value="1"/>
</dbReference>
<evidence type="ECO:0000256" key="3">
    <source>
        <dbReference type="ARBA" id="ARBA00022806"/>
    </source>
</evidence>
<dbReference type="GO" id="GO:0003677">
    <property type="term" value="F:DNA binding"/>
    <property type="evidence" value="ECO:0007669"/>
    <property type="project" value="UniProtKB-KW"/>
</dbReference>
<dbReference type="RefSeq" id="WP_212689801.1">
    <property type="nucleotide sequence ID" value="NZ_JAGSPN010000487.1"/>
</dbReference>
<feature type="non-terminal residue" evidence="9">
    <location>
        <position position="1"/>
    </location>
</feature>
<evidence type="ECO:0000256" key="4">
    <source>
        <dbReference type="ARBA" id="ARBA00022840"/>
    </source>
</evidence>
<dbReference type="GO" id="GO:0005524">
    <property type="term" value="F:ATP binding"/>
    <property type="evidence" value="ECO:0007669"/>
    <property type="project" value="UniProtKB-UniRule"/>
</dbReference>
<dbReference type="GO" id="GO:0043138">
    <property type="term" value="F:3'-5' DNA helicase activity"/>
    <property type="evidence" value="ECO:0007669"/>
    <property type="project" value="TreeGrafter"/>
</dbReference>
<keyword evidence="3 7" id="KW-0347">Helicase</keyword>
<evidence type="ECO:0000256" key="5">
    <source>
        <dbReference type="ARBA" id="ARBA00023125"/>
    </source>
</evidence>
<evidence type="ECO:0000256" key="2">
    <source>
        <dbReference type="ARBA" id="ARBA00022801"/>
    </source>
</evidence>
<organism evidence="9 10">
    <name type="scientific">Undibacterium luofuense</name>
    <dbReference type="NCBI Taxonomy" id="2828733"/>
    <lineage>
        <taxon>Bacteria</taxon>
        <taxon>Pseudomonadati</taxon>
        <taxon>Pseudomonadota</taxon>
        <taxon>Betaproteobacteria</taxon>
        <taxon>Burkholderiales</taxon>
        <taxon>Oxalobacteraceae</taxon>
        <taxon>Undibacterium</taxon>
    </lineage>
</organism>
<evidence type="ECO:0000313" key="9">
    <source>
        <dbReference type="EMBL" id="MBR7784684.1"/>
    </source>
</evidence>
<reference evidence="9" key="1">
    <citation type="submission" date="2021-04" db="EMBL/GenBank/DDBJ databases">
        <title>novel species isolated from subtropical streams in China.</title>
        <authorList>
            <person name="Lu H."/>
        </authorList>
    </citation>
    <scope>NUCLEOTIDE SEQUENCE</scope>
    <source>
        <strain evidence="9">LFS511W</strain>
    </source>
</reference>
<dbReference type="InterPro" id="IPR013986">
    <property type="entry name" value="DExx_box_DNA_helicase_dom_sf"/>
</dbReference>